<dbReference type="Pfam" id="PF13637">
    <property type="entry name" value="Ank_4"/>
    <property type="match status" value="1"/>
</dbReference>
<keyword evidence="2 3" id="KW-0040">ANK repeat</keyword>
<evidence type="ECO:0000259" key="9">
    <source>
        <dbReference type="Pfam" id="PF24883"/>
    </source>
</evidence>
<proteinExistence type="predicted"/>
<feature type="compositionally biased region" description="Polar residues" evidence="5">
    <location>
        <begin position="1491"/>
        <end position="1503"/>
    </location>
</feature>
<dbReference type="InterPro" id="IPR056884">
    <property type="entry name" value="NPHP3-like_N"/>
</dbReference>
<dbReference type="SUPFAM" id="SSF52540">
    <property type="entry name" value="P-loop containing nucleoside triphosphate hydrolases"/>
    <property type="match status" value="1"/>
</dbReference>
<dbReference type="Pfam" id="PF22939">
    <property type="entry name" value="WHD_GPIID"/>
    <property type="match status" value="1"/>
</dbReference>
<accession>A0A0A2JKG6</accession>
<name>A0A0A2JKG6_PENEN</name>
<dbReference type="STRING" id="27334.A0A0A2JKG6"/>
<dbReference type="InterPro" id="IPR054471">
    <property type="entry name" value="GPIID_WHD"/>
</dbReference>
<feature type="repeat" description="ANK" evidence="3">
    <location>
        <begin position="1670"/>
        <end position="1702"/>
    </location>
</feature>
<gene>
    <name evidence="10" type="ORF">PEX2_083090</name>
</gene>
<dbReference type="InterPro" id="IPR002110">
    <property type="entry name" value="Ankyrin_rpt"/>
</dbReference>
<dbReference type="Pfam" id="PF24809">
    <property type="entry name" value="DUF7708"/>
    <property type="match status" value="1"/>
</dbReference>
<feature type="repeat" description="ANK" evidence="3">
    <location>
        <begin position="1640"/>
        <end position="1669"/>
    </location>
</feature>
<dbReference type="GeneID" id="27680999"/>
<evidence type="ECO:0000256" key="2">
    <source>
        <dbReference type="ARBA" id="ARBA00023043"/>
    </source>
</evidence>
<feature type="repeat" description="ANK" evidence="3">
    <location>
        <begin position="1835"/>
        <end position="1867"/>
    </location>
</feature>
<feature type="domain" description="Nephrocystin 3-like N-terminal" evidence="9">
    <location>
        <begin position="291"/>
        <end position="468"/>
    </location>
</feature>
<dbReference type="InterPro" id="IPR056125">
    <property type="entry name" value="DUF7708"/>
</dbReference>
<organism evidence="10 11">
    <name type="scientific">Penicillium expansum</name>
    <name type="common">Blue mold rot fungus</name>
    <dbReference type="NCBI Taxonomy" id="27334"/>
    <lineage>
        <taxon>Eukaryota</taxon>
        <taxon>Fungi</taxon>
        <taxon>Dikarya</taxon>
        <taxon>Ascomycota</taxon>
        <taxon>Pezizomycotina</taxon>
        <taxon>Eurotiomycetes</taxon>
        <taxon>Eurotiomycetidae</taxon>
        <taxon>Eurotiales</taxon>
        <taxon>Aspergillaceae</taxon>
        <taxon>Penicillium</taxon>
    </lineage>
</organism>
<dbReference type="Pfam" id="PF24883">
    <property type="entry name" value="NPHP3_N"/>
    <property type="match status" value="1"/>
</dbReference>
<dbReference type="InterPro" id="IPR036770">
    <property type="entry name" value="Ankyrin_rpt-contain_sf"/>
</dbReference>
<dbReference type="PRINTS" id="PR01415">
    <property type="entry name" value="ANKYRIN"/>
</dbReference>
<feature type="domain" description="GPI inositol-deacylase winged helix" evidence="7">
    <location>
        <begin position="592"/>
        <end position="679"/>
    </location>
</feature>
<keyword evidence="11" id="KW-1185">Reference proteome</keyword>
<dbReference type="EMBL" id="JQFZ01000259">
    <property type="protein sequence ID" value="KGO52775.1"/>
    <property type="molecule type" value="Genomic_DNA"/>
</dbReference>
<evidence type="ECO:0000256" key="1">
    <source>
        <dbReference type="ARBA" id="ARBA00022737"/>
    </source>
</evidence>
<evidence type="ECO:0000256" key="5">
    <source>
        <dbReference type="SAM" id="MobiDB-lite"/>
    </source>
</evidence>
<feature type="compositionally biased region" description="Polar residues" evidence="5">
    <location>
        <begin position="1963"/>
        <end position="1973"/>
    </location>
</feature>
<dbReference type="PROSITE" id="PS50297">
    <property type="entry name" value="ANK_REP_REGION"/>
    <property type="match status" value="12"/>
</dbReference>
<keyword evidence="6" id="KW-0812">Transmembrane</keyword>
<feature type="region of interest" description="Disordered" evidence="5">
    <location>
        <begin position="1923"/>
        <end position="2181"/>
    </location>
</feature>
<feature type="compositionally biased region" description="Basic and acidic residues" evidence="5">
    <location>
        <begin position="2162"/>
        <end position="2173"/>
    </location>
</feature>
<dbReference type="PhylomeDB" id="A0A0A2JKG6"/>
<sequence length="2235" mass="244408">MTNKSEKRKSVKYIYLWEEAIKQLNKKLQAKIEFRKKELVDLESVVASAEEKKEEFASKRSEKLHQVFGRVVQRLSKFKDIGDSVAAIEPTHLAIPWAAIKLVLQISVKDFENNETVCEGIEIFSGLAPRYALFERLYLNHTFPLQDILEKALVKLYATALKYLLNAEEYHTTKAFKRISKGLSFAYDGFNGWMGEIQEQQRIADESARLIDAWASRDKMDSIEGEQVALREGLEYFHEPIQFIRDGLVSLANSYTEHEKNEKERRILKWLTRLPLHEVHKQKLEARLPDSGHWIFEEENYKQWRVSSKSALLWLHGLPATGKSTLMSTIINGLQAKHAHAPGGPLAYAFFSRNDSDRRWQDPGILVCCLIAQLARPGHSAPLRGEVIRSYEKMVNEGGDIAVAEGARPTWNDAIQLLFELIDQGTTTICIDAIDECAEDLRGDFLDLIDRLLTRVDGGRVKILISSRPSLKILDRFPLWPSDSIDVGQSGADLQAYARYRVAECVKRMRQRTRSVPDNWEERLIQQLVEGSQGMFLWVKLRANMLLLQSDSTIFEGDLDQGPSGDLPRALLQLFETIYNRIIASSPQGSITRQAVLTLLRWLLCAQAPVTAEDLIQALTAFIGRDRIGSDIHVANITVSMVLESCQDLVVVDKDSNQIRFVHTSVGDFLKLKDGMQSEEQHAAVANLCLATVQNLALEPRAASSLPRSKFHYYAVLYWALHVGQAGQQHQIQTVHDALDDLCQEQPWFKSWLPEIRPASSLILCWDDPHKDKIIQALSSPATSFFTACAFGFTKVAHHCIQSNTNLICQVNDMGATGLHLAAEYGHKEIAEALCEAGADVNFLDTNGETPLVRAAAGGFKALVLMLLEKRSKIQTQGRRYGTALHSAALHGHLDIVEILLSHGADIKITSGQFGTALHAACLRGHEGVVRQLLDAKADINAPGGVKTDAPDEPADRPTAEASLVLAIHDVPKRQHVSEDDEESLYGNMLEELKFELLLDRGVDVNILPGGFGPPLHTAARAGHEAVVNILLSHPMISIICEGGEYGTALQAAAIAGRTSIVERLLVAKSDPNTQAGKYGTALTAACRQGNLAVAELLLKSGAAINIQAGVYGTALHAACRSGNEILVQRLLDSKADAKLTGGDYCTTLQAAARDGYDRIVRILLKHGADVNVEGGTFKSALRAAALRGHQKVVEILCKAGAKLDGALQLACLGGYQAVAEVLLAYGSDLMGPVNGDTPLQAAIARRHHSLARWLLDKGAKATDSEGRWGTTLQLAALAGEVEFVGIFLGQGADPWKENNNLDVNVVEELDIKLPTGKYSTYPIVFAAAGGHSQVVTLLLDARLPKVPNDHDNFDKSDRPRSSIKSAVRDALLVALETNQEALVSLLLNRDVPVDLATVHHAFRVSNPNVVVSLLEMLGQRTSDQERYKQSIWAISKAALCKKLELMDLLLPWVTQTTHFDPTDLEKALQNAVCCENLEIVNKLLQYGASPTSQSDSLTQSNPSPTPTDEHKDILLSLVNITHEKNEEALRQAAHNGEEDIVTLLLDSGVDVNAEGGPYGTAVQAAAKGGHETIIQRLISAGANLRCQGGPPAHWETDDLSFEWTGTSKKVKQRYETITKRFNEAGVTEPRRWQNGLYGTALQAAAMTGNVKIATMLVEAGSDVNDIDSLGQTPLHRAVCNDHLSMVEFLMSMGGDFQAIDCEGYTPVLLAVLRSHQAIFESILGSVTESSTSSAIMKQSLHLASQKGRHSIIKYLIDNEIDLEVCDEYGQTALFIAASKGQCFTVRLLIDNGSDINHLAPRQRTALHEAAESGHDDVVRLLLRSGANMLAVDKYGRSALHCAAAGSHSKVVYLLLDDGVPPNLQDYSGKTALHLAVSEPNREIVTMLLNKNANINAKDNDGKTPIEKLKRFTHDGLRDLLISRGATDTKTRDGSASAPGNVSRRSKRSSEPSSSADMDSMYTYESGSDFSSKASAENGRSSRASAESGRSSRASAENGRSSRASAENGRSSRASAENGRSSRASAENGRSSRASAENGRSSRASAENGRSSRASAENGRSSRASAENGRSSRASAENGRSSRASAENGRSSRASAENGRSSRASAENGRSSRASAENGRSSRASAENGRSSRASAENGRSSRASAENGRSSRAFARRARRARDSRNVNQEEDKTTDDDVDDEYDAYQRAKMMMEVQYITTKMIMEVHMATITRMMVMMLLILVVIAVMCTTLMR</sequence>
<feature type="repeat" description="ANK" evidence="3">
    <location>
        <begin position="1144"/>
        <end position="1176"/>
    </location>
</feature>
<feature type="repeat" description="ANK" evidence="3">
    <location>
        <begin position="1078"/>
        <end position="1110"/>
    </location>
</feature>
<feature type="repeat" description="ANK" evidence="3">
    <location>
        <begin position="1235"/>
        <end position="1267"/>
    </location>
</feature>
<keyword evidence="6" id="KW-1133">Transmembrane helix</keyword>
<feature type="region of interest" description="Disordered" evidence="5">
    <location>
        <begin position="1491"/>
        <end position="1510"/>
    </location>
</feature>
<dbReference type="PANTHER" id="PTHR24123">
    <property type="entry name" value="ANKYRIN REPEAT-CONTAINING"/>
    <property type="match status" value="1"/>
</dbReference>
<feature type="repeat" description="ANK" evidence="3">
    <location>
        <begin position="913"/>
        <end position="945"/>
    </location>
</feature>
<dbReference type="Gene3D" id="1.25.40.20">
    <property type="entry name" value="Ankyrin repeat-containing domain"/>
    <property type="match status" value="5"/>
</dbReference>
<keyword evidence="4" id="KW-0175">Coiled coil</keyword>
<keyword evidence="6" id="KW-0472">Membrane</keyword>
<feature type="repeat" description="ANK" evidence="3">
    <location>
        <begin position="1868"/>
        <end position="1900"/>
    </location>
</feature>
<protein>
    <submittedName>
        <fullName evidence="10">Uncharacterized protein</fullName>
    </submittedName>
</protein>
<feature type="transmembrane region" description="Helical" evidence="6">
    <location>
        <begin position="2215"/>
        <end position="2234"/>
    </location>
</feature>
<evidence type="ECO:0000259" key="8">
    <source>
        <dbReference type="Pfam" id="PF24809"/>
    </source>
</evidence>
<reference evidence="10 11" key="1">
    <citation type="journal article" date="2015" name="Mol. Plant Microbe Interact.">
        <title>Genome, transcriptome, and functional analyses of Penicillium expansum provide new insights into secondary metabolism and pathogenicity.</title>
        <authorList>
            <person name="Ballester A.R."/>
            <person name="Marcet-Houben M."/>
            <person name="Levin E."/>
            <person name="Sela N."/>
            <person name="Selma-Lazaro C."/>
            <person name="Carmona L."/>
            <person name="Wisniewski M."/>
            <person name="Droby S."/>
            <person name="Gonzalez-Candelas L."/>
            <person name="Gabaldon T."/>
        </authorList>
    </citation>
    <scope>NUCLEOTIDE SEQUENCE [LARGE SCALE GENOMIC DNA]</scope>
    <source>
        <strain evidence="10 11">MD-8</strain>
    </source>
</reference>
<evidence type="ECO:0000256" key="4">
    <source>
        <dbReference type="SAM" id="Coils"/>
    </source>
</evidence>
<evidence type="ECO:0000256" key="3">
    <source>
        <dbReference type="PROSITE-ProRule" id="PRU00023"/>
    </source>
</evidence>
<dbReference type="Pfam" id="PF12796">
    <property type="entry name" value="Ank_2"/>
    <property type="match status" value="8"/>
</dbReference>
<dbReference type="SUPFAM" id="SSF48403">
    <property type="entry name" value="Ankyrin repeat"/>
    <property type="match status" value="5"/>
</dbReference>
<feature type="compositionally biased region" description="Low complexity" evidence="5">
    <location>
        <begin position="1951"/>
        <end position="1961"/>
    </location>
</feature>
<feature type="repeat" description="ANK" evidence="3">
    <location>
        <begin position="1802"/>
        <end position="1834"/>
    </location>
</feature>
<feature type="compositionally biased region" description="Low complexity" evidence="5">
    <location>
        <begin position="1974"/>
        <end position="2007"/>
    </location>
</feature>
<dbReference type="PANTHER" id="PTHR24123:SF33">
    <property type="entry name" value="PROTEIN HOS4"/>
    <property type="match status" value="1"/>
</dbReference>
<dbReference type="HOGENOM" id="CLU_230828_0_0_1"/>
<feature type="domain" description="DUF7708" evidence="8">
    <location>
        <begin position="68"/>
        <end position="207"/>
    </location>
</feature>
<feature type="coiled-coil region" evidence="4">
    <location>
        <begin position="25"/>
        <end position="59"/>
    </location>
</feature>
<dbReference type="Proteomes" id="UP000030143">
    <property type="component" value="Unassembled WGS sequence"/>
</dbReference>
<evidence type="ECO:0000313" key="10">
    <source>
        <dbReference type="EMBL" id="KGO52775.1"/>
    </source>
</evidence>
<evidence type="ECO:0000256" key="6">
    <source>
        <dbReference type="SAM" id="Phobius"/>
    </source>
</evidence>
<feature type="repeat" description="ANK" evidence="3">
    <location>
        <begin position="880"/>
        <end position="912"/>
    </location>
</feature>
<dbReference type="PROSITE" id="PS50088">
    <property type="entry name" value="ANK_REPEAT"/>
    <property type="match status" value="14"/>
</dbReference>
<dbReference type="OrthoDB" id="7464126at2759"/>
<feature type="repeat" description="ANK" evidence="3">
    <location>
        <begin position="1769"/>
        <end position="1801"/>
    </location>
</feature>
<feature type="repeat" description="ANK" evidence="3">
    <location>
        <begin position="1525"/>
        <end position="1557"/>
    </location>
</feature>
<dbReference type="InterPro" id="IPR051165">
    <property type="entry name" value="Multifunctional_ANK_Repeat"/>
</dbReference>
<dbReference type="Gene3D" id="3.40.50.300">
    <property type="entry name" value="P-loop containing nucleotide triphosphate hydrolases"/>
    <property type="match status" value="1"/>
</dbReference>
<dbReference type="SMART" id="SM00248">
    <property type="entry name" value="ANK"/>
    <property type="match status" value="25"/>
</dbReference>
<feature type="repeat" description="ANK" evidence="3">
    <location>
        <begin position="1741"/>
        <end position="1768"/>
    </location>
</feature>
<comment type="caution">
    <text evidence="10">The sequence shown here is derived from an EMBL/GenBank/DDBJ whole genome shotgun (WGS) entry which is preliminary data.</text>
</comment>
<dbReference type="InterPro" id="IPR027417">
    <property type="entry name" value="P-loop_NTPase"/>
</dbReference>
<dbReference type="RefSeq" id="XP_016595478.1">
    <property type="nucleotide sequence ID" value="XM_016745579.1"/>
</dbReference>
<feature type="repeat" description="ANK" evidence="3">
    <location>
        <begin position="814"/>
        <end position="846"/>
    </location>
</feature>
<keyword evidence="1" id="KW-0677">Repeat</keyword>
<evidence type="ECO:0000313" key="11">
    <source>
        <dbReference type="Proteomes" id="UP000030143"/>
    </source>
</evidence>
<feature type="compositionally biased region" description="Polar residues" evidence="5">
    <location>
        <begin position="2008"/>
        <end position="2149"/>
    </location>
</feature>
<dbReference type="VEuPathDB" id="FungiDB:PEXP_094670"/>
<evidence type="ECO:0000259" key="7">
    <source>
        <dbReference type="Pfam" id="PF22939"/>
    </source>
</evidence>